<dbReference type="EMBL" id="CP029426">
    <property type="protein sequence ID" value="AWM02405.1"/>
    <property type="molecule type" value="Genomic_DNA"/>
</dbReference>
<reference evidence="3 4" key="1">
    <citation type="journal article" date="2017" name="Syst. Appl. Microbiol.">
        <title>Soybeans inoculated with root zone soils of Canadian native legumes harbour diverse and novel Bradyrhizobium spp. that possess agricultural potential.</title>
        <authorList>
            <person name="Bromfield E.S.P."/>
            <person name="Cloutier S."/>
            <person name="Tambong J.T."/>
            <person name="Tran Thi T.V."/>
        </authorList>
    </citation>
    <scope>NUCLEOTIDE SEQUENCE [LARGE SCALE GENOMIC DNA]</scope>
    <source>
        <strain evidence="3 4">39S1MB</strain>
    </source>
</reference>
<evidence type="ECO:0000313" key="3">
    <source>
        <dbReference type="EMBL" id="AWM02405.1"/>
    </source>
</evidence>
<dbReference type="PRINTS" id="PR00081">
    <property type="entry name" value="GDHRDH"/>
</dbReference>
<gene>
    <name evidence="3" type="ORF">CIT40_21850</name>
</gene>
<accession>A0A2U8PY03</accession>
<dbReference type="Proteomes" id="UP000215884">
    <property type="component" value="Chromosome"/>
</dbReference>
<dbReference type="OrthoDB" id="9793325at2"/>
<evidence type="ECO:0000256" key="2">
    <source>
        <dbReference type="ARBA" id="ARBA00023002"/>
    </source>
</evidence>
<dbReference type="RefSeq" id="WP_094891485.1">
    <property type="nucleotide sequence ID" value="NZ_CP029426.2"/>
</dbReference>
<dbReference type="Gene3D" id="3.40.50.720">
    <property type="entry name" value="NAD(P)-binding Rossmann-like Domain"/>
    <property type="match status" value="1"/>
</dbReference>
<dbReference type="KEGG" id="brq:CIT40_21850"/>
<dbReference type="InterPro" id="IPR036291">
    <property type="entry name" value="NAD(P)-bd_dom_sf"/>
</dbReference>
<keyword evidence="4" id="KW-1185">Reference proteome</keyword>
<evidence type="ECO:0000313" key="4">
    <source>
        <dbReference type="Proteomes" id="UP000215884"/>
    </source>
</evidence>
<dbReference type="PANTHER" id="PTHR43639">
    <property type="entry name" value="OXIDOREDUCTASE, SHORT-CHAIN DEHYDROGENASE/REDUCTASE FAMILY (AFU_ORTHOLOGUE AFUA_5G02870)"/>
    <property type="match status" value="1"/>
</dbReference>
<dbReference type="AlphaFoldDB" id="A0A2U8PY03"/>
<dbReference type="PANTHER" id="PTHR43639:SF1">
    <property type="entry name" value="SHORT-CHAIN DEHYDROGENASE_REDUCTASE FAMILY PROTEIN"/>
    <property type="match status" value="1"/>
</dbReference>
<dbReference type="FunFam" id="3.40.50.720:FF:000084">
    <property type="entry name" value="Short-chain dehydrogenase reductase"/>
    <property type="match status" value="1"/>
</dbReference>
<comment type="similarity">
    <text evidence="1">Belongs to the short-chain dehydrogenases/reductases (SDR) family.</text>
</comment>
<dbReference type="InterPro" id="IPR002347">
    <property type="entry name" value="SDR_fam"/>
</dbReference>
<organism evidence="3 4">
    <name type="scientific">Bradyrhizobium amphicarpaeae</name>
    <dbReference type="NCBI Taxonomy" id="1404768"/>
    <lineage>
        <taxon>Bacteria</taxon>
        <taxon>Pseudomonadati</taxon>
        <taxon>Pseudomonadota</taxon>
        <taxon>Alphaproteobacteria</taxon>
        <taxon>Hyphomicrobiales</taxon>
        <taxon>Nitrobacteraceae</taxon>
        <taxon>Bradyrhizobium</taxon>
    </lineage>
</organism>
<sequence length="253" mass="25950">MKLELNDRVALVTGASRGIGLAIATTLAAEGAKVALAARGAEALDAARTIVEGLSSIHVADVTDPAAAKALVEGVEKQWGRLDILVCNVGSGASVPPGKETAAEWSRVMDLNLFAATNMIEAARPLMARGSGDRSIICISSIAGMAALGAPVTYYAAKAALNATVRGLARPLALEGIRINAVAPGNVLSADGTWARKLAENSAAVEDMLVRDVALRRLGKPEEIADLVAFLVSPRAAFITGSVMVADGGQLRS</sequence>
<reference evidence="3 4" key="2">
    <citation type="journal article" date="2019" name="Int. J. Syst. Evol. Microbiol.">
        <title>Description and complete genome sequence of Bradyrhizobium amphicarpaeae sp. nov., harbouring photosystem and nitrogen-fixation genes.</title>
        <authorList>
            <person name="Bromfield E.S.P."/>
            <person name="Cloutier S."/>
            <person name="Nguyen H.D.T."/>
        </authorList>
    </citation>
    <scope>NUCLEOTIDE SEQUENCE [LARGE SCALE GENOMIC DNA]</scope>
    <source>
        <strain evidence="3 4">39S1MB</strain>
    </source>
</reference>
<evidence type="ECO:0000256" key="1">
    <source>
        <dbReference type="ARBA" id="ARBA00006484"/>
    </source>
</evidence>
<dbReference type="GO" id="GO:0016491">
    <property type="term" value="F:oxidoreductase activity"/>
    <property type="evidence" value="ECO:0007669"/>
    <property type="project" value="UniProtKB-KW"/>
</dbReference>
<dbReference type="SUPFAM" id="SSF51735">
    <property type="entry name" value="NAD(P)-binding Rossmann-fold domains"/>
    <property type="match status" value="1"/>
</dbReference>
<keyword evidence="2" id="KW-0560">Oxidoreductase</keyword>
<name>A0A2U8PY03_9BRAD</name>
<dbReference type="CDD" id="cd05233">
    <property type="entry name" value="SDR_c"/>
    <property type="match status" value="1"/>
</dbReference>
<proteinExistence type="inferred from homology"/>
<protein>
    <submittedName>
        <fullName evidence="3">NAD(P)-dependent oxidoreductase</fullName>
    </submittedName>
</protein>
<dbReference type="Pfam" id="PF13561">
    <property type="entry name" value="adh_short_C2"/>
    <property type="match status" value="1"/>
</dbReference>